<dbReference type="AlphaFoldDB" id="A0A2X1BD15"/>
<organism evidence="2 3">
    <name type="scientific">Brevundimonas vesicularis</name>
    <name type="common">Pseudomonas vesicularis</name>
    <dbReference type="NCBI Taxonomy" id="41276"/>
    <lineage>
        <taxon>Bacteria</taxon>
        <taxon>Pseudomonadati</taxon>
        <taxon>Pseudomonadota</taxon>
        <taxon>Alphaproteobacteria</taxon>
        <taxon>Caulobacterales</taxon>
        <taxon>Caulobacteraceae</taxon>
        <taxon>Brevundimonas</taxon>
    </lineage>
</organism>
<proteinExistence type="predicted"/>
<dbReference type="EMBL" id="UAQP01000014">
    <property type="protein sequence ID" value="SPU55273.1"/>
    <property type="molecule type" value="Genomic_DNA"/>
</dbReference>
<dbReference type="InterPro" id="IPR046099">
    <property type="entry name" value="DUF6035"/>
</dbReference>
<reference evidence="2 3" key="1">
    <citation type="submission" date="2018-06" db="EMBL/GenBank/DDBJ databases">
        <authorList>
            <consortium name="Pathogen Informatics"/>
            <person name="Doyle S."/>
        </authorList>
    </citation>
    <scope>NUCLEOTIDE SEQUENCE [LARGE SCALE GENOMIC DNA]</scope>
    <source>
        <strain evidence="2 3">NCTC11166</strain>
    </source>
</reference>
<name>A0A2X1BD15_BREVE</name>
<gene>
    <name evidence="2" type="ORF">NCTC11166_02668</name>
</gene>
<evidence type="ECO:0000313" key="2">
    <source>
        <dbReference type="EMBL" id="SPU55273.1"/>
    </source>
</evidence>
<dbReference type="Proteomes" id="UP000251186">
    <property type="component" value="Unassembled WGS sequence"/>
</dbReference>
<accession>A0A2X1BD15</accession>
<protein>
    <submittedName>
        <fullName evidence="2">Competence protein</fullName>
    </submittedName>
</protein>
<feature type="domain" description="DUF6035" evidence="1">
    <location>
        <begin position="109"/>
        <end position="233"/>
    </location>
</feature>
<evidence type="ECO:0000259" key="1">
    <source>
        <dbReference type="Pfam" id="PF19500"/>
    </source>
</evidence>
<dbReference type="Pfam" id="PF19500">
    <property type="entry name" value="DUF6035"/>
    <property type="match status" value="1"/>
</dbReference>
<evidence type="ECO:0000313" key="3">
    <source>
        <dbReference type="Proteomes" id="UP000251186"/>
    </source>
</evidence>
<dbReference type="RefSeq" id="WP_112863242.1">
    <property type="nucleotide sequence ID" value="NZ_UAQP01000014.1"/>
</dbReference>
<sequence length="466" mass="51821">MAQKPQRIIEVAVIDRVGPITAERLMAMSEAAWGLLRQRITDARRERDHRSIAACLRCGGAVFIKARAFRQKRLPYFAHFKSADAACPWFTGDTQDPDSLKAGQYHGHQESPAHRLICEQIAQLAEQDPSCTLVAVDTYLAPTAGGHGRYPDVLVTYTNGRTVAFEIQLSNTFQTEISDRSLHYRREGVGLIWVLLGHELQSGDLPQSFRDVILRHRDNAFVLDQAAIEASLAARRLMLTCFLRKSDGSFGEERQVAVNDLTFPETGWPYYEDRVTPGLLARGEAVRAPWKVALQARTEFSYSELTTPAFIAANSDLCRRVPGLAVWQRQNLDPWQFPHFIAVLFSTLRYAAGAFKNYASRQPNIQAMLNSKLSGHPLIPFAPVLQTVLARTSAGALLEGTVGVHLQRALELGEGNLVLEADAIWPAVHTLLPEIFDGALRLQLETLGALPAWAKSSTDHLAYPYE</sequence>